<dbReference type="InterPro" id="IPR013320">
    <property type="entry name" value="ConA-like_dom_sf"/>
</dbReference>
<dbReference type="InterPro" id="IPR000757">
    <property type="entry name" value="Beta-glucanase-like"/>
</dbReference>
<dbReference type="Gene3D" id="2.60.120.200">
    <property type="match status" value="1"/>
</dbReference>
<dbReference type="InterPro" id="IPR050546">
    <property type="entry name" value="Glycosyl_Hydrlase_16"/>
</dbReference>
<dbReference type="PROSITE" id="PS51762">
    <property type="entry name" value="GH16_2"/>
    <property type="match status" value="1"/>
</dbReference>
<evidence type="ECO:0000313" key="4">
    <source>
        <dbReference type="Proteomes" id="UP000473525"/>
    </source>
</evidence>
<evidence type="ECO:0000313" key="3">
    <source>
        <dbReference type="EMBL" id="MVQ50410.1"/>
    </source>
</evidence>
<feature type="domain" description="GH16" evidence="2">
    <location>
        <begin position="138"/>
        <end position="395"/>
    </location>
</feature>
<keyword evidence="4" id="KW-1185">Reference proteome</keyword>
<dbReference type="SUPFAM" id="SSF49899">
    <property type="entry name" value="Concanavalin A-like lectins/glucanases"/>
    <property type="match status" value="1"/>
</dbReference>
<proteinExistence type="predicted"/>
<dbReference type="GO" id="GO:0004553">
    <property type="term" value="F:hydrolase activity, hydrolyzing O-glycosyl compounds"/>
    <property type="evidence" value="ECO:0007669"/>
    <property type="project" value="InterPro"/>
</dbReference>
<accession>A0A6L6XT74</accession>
<gene>
    <name evidence="3" type="ORF">GON03_14585</name>
</gene>
<feature type="chain" id="PRO_5039079701" evidence="1">
    <location>
        <begin position="20"/>
        <end position="395"/>
    </location>
</feature>
<name>A0A6L6XT74_9ACTN</name>
<reference evidence="3 4" key="1">
    <citation type="submission" date="2019-12" db="EMBL/GenBank/DDBJ databases">
        <authorList>
            <person name="Huq M.A."/>
        </authorList>
    </citation>
    <scope>NUCLEOTIDE SEQUENCE [LARGE SCALE GENOMIC DNA]</scope>
    <source>
        <strain evidence="3 4">MAH-18</strain>
    </source>
</reference>
<dbReference type="CDD" id="cd00413">
    <property type="entry name" value="Glyco_hydrolase_16"/>
    <property type="match status" value="1"/>
</dbReference>
<feature type="signal peptide" evidence="1">
    <location>
        <begin position="1"/>
        <end position="19"/>
    </location>
</feature>
<dbReference type="AlphaFoldDB" id="A0A6L6XT74"/>
<dbReference type="Pfam" id="PF00722">
    <property type="entry name" value="Glyco_hydro_16"/>
    <property type="match status" value="1"/>
</dbReference>
<evidence type="ECO:0000256" key="1">
    <source>
        <dbReference type="SAM" id="SignalP"/>
    </source>
</evidence>
<dbReference type="EMBL" id="WSEK01000004">
    <property type="protein sequence ID" value="MVQ50410.1"/>
    <property type="molecule type" value="Genomic_DNA"/>
</dbReference>
<dbReference type="Proteomes" id="UP000473525">
    <property type="component" value="Unassembled WGS sequence"/>
</dbReference>
<organism evidence="3 4">
    <name type="scientific">Nocardioides agri</name>
    <dbReference type="NCBI Taxonomy" id="2682843"/>
    <lineage>
        <taxon>Bacteria</taxon>
        <taxon>Bacillati</taxon>
        <taxon>Actinomycetota</taxon>
        <taxon>Actinomycetes</taxon>
        <taxon>Propionibacteriales</taxon>
        <taxon>Nocardioidaceae</taxon>
        <taxon>Nocardioides</taxon>
    </lineage>
</organism>
<dbReference type="PANTHER" id="PTHR10963">
    <property type="entry name" value="GLYCOSYL HYDROLASE-RELATED"/>
    <property type="match status" value="1"/>
</dbReference>
<keyword evidence="3" id="KW-0378">Hydrolase</keyword>
<dbReference type="RefSeq" id="WP_157343462.1">
    <property type="nucleotide sequence ID" value="NZ_WSEK01000004.1"/>
</dbReference>
<evidence type="ECO:0000259" key="2">
    <source>
        <dbReference type="PROSITE" id="PS51762"/>
    </source>
</evidence>
<protein>
    <submittedName>
        <fullName evidence="3">Family 16 glycosylhydrolase</fullName>
    </submittedName>
</protein>
<dbReference type="GO" id="GO:0005975">
    <property type="term" value="P:carbohydrate metabolic process"/>
    <property type="evidence" value="ECO:0007669"/>
    <property type="project" value="InterPro"/>
</dbReference>
<keyword evidence="1" id="KW-0732">Signal</keyword>
<dbReference type="PANTHER" id="PTHR10963:SF60">
    <property type="entry name" value="GRAM-NEGATIVE BACTERIA-BINDING PROTEIN 1-RELATED"/>
    <property type="match status" value="1"/>
</dbReference>
<sequence>MAIAIVAPLMIGLTVQALGGSPADAANKQVEKAEAAARETVAKRSGSATLTFAGAPIGQSASGKTGLTPGVATFEPARPGRTVLIEAQYDDGWRTVVRTVQDNAGQASFNVVATDKGEPLTFRAVTTHNGFERGVASATAKATTFPVLWKDEFTGSGKLGPRWIHRQVGERVKPRRLCSEVRTPNARRKGGSAVLEVRKLGGKPKKACRKHGEYTNAMVAASNPADHVKYGIVAARIKFQSNRGQHSAFWLQVPDGQVSNNPPSTGAEIDIAEYFGDGRGKGGLASYVHWLDKRKRDVSIGGEADIYKKTKKLLKRNKEWSDAWHVYSVEWTPTRYIFRVDGHVTLTTKRGISNSPEMVVLSALSSDWETPAMNARRFPTTTKYDWVRVWANPAY</sequence>
<comment type="caution">
    <text evidence="3">The sequence shown here is derived from an EMBL/GenBank/DDBJ whole genome shotgun (WGS) entry which is preliminary data.</text>
</comment>